<dbReference type="Proteomes" id="UP000294588">
    <property type="component" value="Unassembled WGS sequence"/>
</dbReference>
<dbReference type="EMBL" id="SMOG01000001">
    <property type="protein sequence ID" value="TDF74521.1"/>
    <property type="molecule type" value="Genomic_DNA"/>
</dbReference>
<accession>A0AC61QKN0</accession>
<sequence>MKKGCLLLLLLGIGCIFAQPLEFPQPQFITPIFDSFTRNYVSTSAMGRGYTGITIPGGMDNALLNPAAYLPDKPALHLELLAKPSIKVDFYAAQDTSTGYNMTANDRLTSPVPFGIFAVGSSVNDHISYGFLYSMPKTVRMEDFSVATNMGMSLIVRYPTFNLHQFTANAAYHKDQFHFGVNLHNQFYYLGDVTFLRTFDRVRDTKYLLRPQFGFLYTGENINTGLTLVPPQKTNWDLKYVIYDTKLPLNVSGGVAYKHNGTQLAAELEYEQCSAICDEFKDRYTFHLGAEKTIEQYTYRLGYIYHPEVWHGDYLLPDAASDTISIWWDKILPGGTVKKNTQHILTGGFSWHHKDVNVNLSGLVNVANTAPVSQISLSVDLYFSAFQRKDFLYFGK</sequence>
<evidence type="ECO:0000313" key="2">
    <source>
        <dbReference type="Proteomes" id="UP000294588"/>
    </source>
</evidence>
<evidence type="ECO:0000313" key="1">
    <source>
        <dbReference type="EMBL" id="TDF74521.1"/>
    </source>
</evidence>
<proteinExistence type="predicted"/>
<organism evidence="1 2">
    <name type="scientific">Candidatus Syntrophosphaera thermopropionivorans</name>
    <dbReference type="NCBI Taxonomy" id="2593015"/>
    <lineage>
        <taxon>Bacteria</taxon>
        <taxon>Pseudomonadati</taxon>
        <taxon>Candidatus Cloacimonadota</taxon>
        <taxon>Candidatus Cloacimonadia</taxon>
        <taxon>Candidatus Cloacimonadales</taxon>
        <taxon>Candidatus Cloacimonadaceae</taxon>
        <taxon>Candidatus Syntrophosphaera</taxon>
    </lineage>
</organism>
<comment type="caution">
    <text evidence="1">The sequence shown here is derived from an EMBL/GenBank/DDBJ whole genome shotgun (WGS) entry which is preliminary data.</text>
</comment>
<reference evidence="1" key="1">
    <citation type="submission" date="2019-03" db="EMBL/GenBank/DDBJ databases">
        <title>Candidatus Syntrophosphaera thermopropionivorans: a novel player in syntrophic propionate oxidation during anaerobic digestion.</title>
        <authorList>
            <person name="Dyksma S."/>
        </authorList>
    </citation>
    <scope>NUCLEOTIDE SEQUENCE</scope>
    <source>
        <strain evidence="1">W5</strain>
    </source>
</reference>
<name>A0AC61QKN0_9BACT</name>
<keyword evidence="2" id="KW-1185">Reference proteome</keyword>
<gene>
    <name evidence="1" type="ORF">E0946_00080</name>
</gene>
<protein>
    <submittedName>
        <fullName evidence="1">Uncharacterized protein</fullName>
    </submittedName>
</protein>